<dbReference type="WBParaSite" id="mrna-Wban_09307">
    <property type="protein sequence ID" value="mrna-Wban_09307"/>
    <property type="gene ID" value="Wban_09307"/>
</dbReference>
<reference evidence="1" key="1">
    <citation type="submission" date="2015-03" db="EMBL/GenBank/DDBJ databases">
        <title>Wuchereria bancrofti Genome Sequencing Papua New Guinea Strain.</title>
        <authorList>
            <person name="Small S.T."/>
            <person name="Serre D."/>
            <person name="Zimmerman P.A."/>
        </authorList>
    </citation>
    <scope>NUCLEOTIDE SEQUENCE [LARGE SCALE GENOMIC DNA]</scope>
    <source>
        <strain evidence="1">pt0022</strain>
    </source>
</reference>
<proteinExistence type="predicted"/>
<reference evidence="2" key="3">
    <citation type="submission" date="2024-02" db="UniProtKB">
        <authorList>
            <consortium name="WormBaseParasite"/>
        </authorList>
    </citation>
    <scope>IDENTIFICATION</scope>
    <source>
        <strain evidence="2">pt0022</strain>
    </source>
</reference>
<name>A0AAF5Q2X6_WUCBA</name>
<dbReference type="Proteomes" id="UP000093561">
    <property type="component" value="Unassembled WGS sequence"/>
</dbReference>
<evidence type="ECO:0000313" key="2">
    <source>
        <dbReference type="WBParaSite" id="mrna-Wban_09307"/>
    </source>
</evidence>
<dbReference type="AlphaFoldDB" id="A0AAF5Q2X6"/>
<sequence length="54" mass="5885">MNRSSEEGLSTHICNANVRHCKAMHVQCARKATTRPSALCNLLCTPSAFSHADN</sequence>
<reference evidence="1" key="2">
    <citation type="journal article" date="2016" name="Mol. Ecol.">
        <title>Population genomics of the filarial nematode parasite Wuchereria bancrofti from mosquitoes.</title>
        <authorList>
            <person name="Small S.T."/>
            <person name="Reimer L.J."/>
            <person name="Tisch D.J."/>
            <person name="King C.L."/>
            <person name="Christensen B.M."/>
            <person name="Siba P.M."/>
            <person name="Kazura J.W."/>
            <person name="Serre D."/>
            <person name="Zimmerman P.A."/>
        </authorList>
    </citation>
    <scope>NUCLEOTIDE SEQUENCE</scope>
    <source>
        <strain evidence="1">pt0022</strain>
    </source>
</reference>
<protein>
    <submittedName>
        <fullName evidence="2">Uncharacterized protein</fullName>
    </submittedName>
</protein>
<accession>A0AAF5Q2X6</accession>
<organism evidence="1 2">
    <name type="scientific">Wuchereria bancrofti</name>
    <dbReference type="NCBI Taxonomy" id="6293"/>
    <lineage>
        <taxon>Eukaryota</taxon>
        <taxon>Metazoa</taxon>
        <taxon>Ecdysozoa</taxon>
        <taxon>Nematoda</taxon>
        <taxon>Chromadorea</taxon>
        <taxon>Rhabditida</taxon>
        <taxon>Spirurina</taxon>
        <taxon>Spiruromorpha</taxon>
        <taxon>Filarioidea</taxon>
        <taxon>Onchocercidae</taxon>
        <taxon>Wuchereria</taxon>
    </lineage>
</organism>
<evidence type="ECO:0000313" key="1">
    <source>
        <dbReference type="Proteomes" id="UP000093561"/>
    </source>
</evidence>